<evidence type="ECO:0000313" key="11">
    <source>
        <dbReference type="EMBL" id="SFY13341.1"/>
    </source>
</evidence>
<dbReference type="GO" id="GO:0032259">
    <property type="term" value="P:methylation"/>
    <property type="evidence" value="ECO:0007669"/>
    <property type="project" value="UniProtKB-KW"/>
</dbReference>
<dbReference type="InterPro" id="IPR029063">
    <property type="entry name" value="SAM-dependent_MTases_sf"/>
</dbReference>
<evidence type="ECO:0000256" key="4">
    <source>
        <dbReference type="ARBA" id="ARBA00022679"/>
    </source>
</evidence>
<dbReference type="SUPFAM" id="SSF53335">
    <property type="entry name" value="S-adenosyl-L-methionine-dependent methyltransferases"/>
    <property type="match status" value="1"/>
</dbReference>
<feature type="domain" description="DNA methylase adenine-specific" evidence="9">
    <location>
        <begin position="173"/>
        <end position="475"/>
    </location>
</feature>
<dbReference type="Pfam" id="PF02384">
    <property type="entry name" value="N6_Mtase"/>
    <property type="match status" value="1"/>
</dbReference>
<comment type="catalytic activity">
    <reaction evidence="7">
        <text>a 2'-deoxyadenosine in DNA + S-adenosyl-L-methionine = an N(6)-methyl-2'-deoxyadenosine in DNA + S-adenosyl-L-homocysteine + H(+)</text>
        <dbReference type="Rhea" id="RHEA:15197"/>
        <dbReference type="Rhea" id="RHEA-COMP:12418"/>
        <dbReference type="Rhea" id="RHEA-COMP:12419"/>
        <dbReference type="ChEBI" id="CHEBI:15378"/>
        <dbReference type="ChEBI" id="CHEBI:57856"/>
        <dbReference type="ChEBI" id="CHEBI:59789"/>
        <dbReference type="ChEBI" id="CHEBI:90615"/>
        <dbReference type="ChEBI" id="CHEBI:90616"/>
        <dbReference type="EC" id="2.1.1.72"/>
    </reaction>
</comment>
<evidence type="ECO:0000256" key="7">
    <source>
        <dbReference type="ARBA" id="ARBA00047942"/>
    </source>
</evidence>
<evidence type="ECO:0000256" key="6">
    <source>
        <dbReference type="ARBA" id="ARBA00022747"/>
    </source>
</evidence>
<keyword evidence="6" id="KW-0680">Restriction system</keyword>
<evidence type="ECO:0000259" key="9">
    <source>
        <dbReference type="Pfam" id="PF02384"/>
    </source>
</evidence>
<keyword evidence="5" id="KW-0949">S-adenosyl-L-methionine</keyword>
<dbReference type="InterPro" id="IPR022749">
    <property type="entry name" value="D12N6_MeTrfase_N"/>
</dbReference>
<evidence type="ECO:0000256" key="1">
    <source>
        <dbReference type="ARBA" id="ARBA00006594"/>
    </source>
</evidence>
<dbReference type="GO" id="GO:0009307">
    <property type="term" value="P:DNA restriction-modification system"/>
    <property type="evidence" value="ECO:0007669"/>
    <property type="project" value="UniProtKB-KW"/>
</dbReference>
<dbReference type="PANTHER" id="PTHR42933">
    <property type="entry name" value="SLR6095 PROTEIN"/>
    <property type="match status" value="1"/>
</dbReference>
<evidence type="ECO:0000313" key="12">
    <source>
        <dbReference type="Proteomes" id="UP000181909"/>
    </source>
</evidence>
<dbReference type="PROSITE" id="PS00092">
    <property type="entry name" value="N6_MTASE"/>
    <property type="match status" value="1"/>
</dbReference>
<evidence type="ECO:0000259" key="10">
    <source>
        <dbReference type="Pfam" id="PF12161"/>
    </source>
</evidence>
<evidence type="ECO:0000256" key="2">
    <source>
        <dbReference type="ARBA" id="ARBA00011900"/>
    </source>
</evidence>
<keyword evidence="4" id="KW-0808">Transferase</keyword>
<dbReference type="Proteomes" id="UP000181909">
    <property type="component" value="Unassembled WGS sequence"/>
</dbReference>
<name>A0A1K2CSU2_STRAR</name>
<sequence>MAKLTLAQLERHLFAAADILRGTMDAAEYRDFIFVLLFLKRVNDEFDAARERIRAEALAAGSSEEEAEEEAETYQNYRLRGVVYVPEEARWERLAGGVDEIATHYLQPALDKLESQPGNGELRGLFSHVNFNRIGGGGGRSSSAADLADKRLAALIEHFGSIRLRGEDFEFPDMIGAAYEYLIKDFADTAGSKGGEFYTPRAVVRMMVELARPTAGMRIYDPCVGSGGMLIHAKEYIDEHGGDSGNLFLAGQDANSGSWVMATMNMLFHGAKSFSLKTGDTLTNPLHPEADFDLVLSNPPFSMDYKEDEVPHREDRMPYGIAPEKGKADLMFLQHMLDMVRVKGGSVFTVMPHGVLFRGGGEQKIRTKLLDAHLIEAVIGLAPNLFYGTGIPACVIVLRPPEQRPKDQRDKVLFINADREYQAVRAQSVLLPEHVEKIVSTFHAYKDVEGFAKVVDRSDLAENADNLNIRRYVDNTPPPEPQDVRAHLMGGVPVAEIEAKKTLLDAYAVDALELFAAREGDPEYVDFLPEGERPDAARLTELAGEREAVLWKAFEEWWTSEAEQIALLAPADDGDDRTENERKAQLARLREDLITSFRSRLLQVGLLDRYALAGAVAGWWHEGKNDLKALSVNGFGGVIDGWIDMVKTMLAAEPDPSTGGSRKRSAAERRQAYDHKVVAAIAPEFLERLAAADRAKAALDAKVKAAEEAKAALAAAEKAAAESGEEDAEVDPALAEAVLAPKALAKLKKDRTAAGKAVTDLENDFWPIDPGKKPKKAVAAAKAKAAAEDVQESLLDAVEGEGGAEAEATVPLLTRVRRGLDAERARDAVLGILRDDLVGKLEGHVVRSRRGLVESFQVWEDKYAVSLRVLETKRAEASTQLNTLLKGLGHGG</sequence>
<protein>
    <recommendedName>
        <fullName evidence="2">site-specific DNA-methyltransferase (adenine-specific)</fullName>
        <ecNumber evidence="2">2.1.1.72</ecNumber>
    </recommendedName>
</protein>
<dbReference type="InterPro" id="IPR051537">
    <property type="entry name" value="DNA_Adenine_Mtase"/>
</dbReference>
<dbReference type="Gene3D" id="1.20.1260.30">
    <property type="match status" value="1"/>
</dbReference>
<dbReference type="STRING" id="1893.SAMN02787144_1011171"/>
<keyword evidence="3" id="KW-0489">Methyltransferase</keyword>
<keyword evidence="8" id="KW-0175">Coiled coil</keyword>
<evidence type="ECO:0000256" key="5">
    <source>
        <dbReference type="ARBA" id="ARBA00022691"/>
    </source>
</evidence>
<dbReference type="RefSeq" id="WP_072486720.1">
    <property type="nucleotide sequence ID" value="NZ_FPJO01000011.1"/>
</dbReference>
<feature type="domain" description="N6 adenine-specific DNA methyltransferase N-terminal" evidence="10">
    <location>
        <begin position="9"/>
        <end position="147"/>
    </location>
</feature>
<dbReference type="Pfam" id="PF12161">
    <property type="entry name" value="HsdM_N"/>
    <property type="match status" value="1"/>
</dbReference>
<reference evidence="11 12" key="1">
    <citation type="submission" date="2016-11" db="EMBL/GenBank/DDBJ databases">
        <authorList>
            <person name="Jaros S."/>
            <person name="Januszkiewicz K."/>
            <person name="Wedrychowicz H."/>
        </authorList>
    </citation>
    <scope>NUCLEOTIDE SEQUENCE [LARGE SCALE GENOMIC DNA]</scope>
    <source>
        <strain evidence="11 12">OK807</strain>
    </source>
</reference>
<comment type="similarity">
    <text evidence="1">Belongs to the N(4)/N(6)-methyltransferase family.</text>
</comment>
<dbReference type="InterPro" id="IPR002052">
    <property type="entry name" value="DNA_methylase_N6_adenine_CS"/>
</dbReference>
<dbReference type="InterPro" id="IPR003356">
    <property type="entry name" value="DNA_methylase_A-5"/>
</dbReference>
<organism evidence="11 12">
    <name type="scientific">Streptomyces atratus</name>
    <dbReference type="NCBI Taxonomy" id="1893"/>
    <lineage>
        <taxon>Bacteria</taxon>
        <taxon>Bacillati</taxon>
        <taxon>Actinomycetota</taxon>
        <taxon>Actinomycetes</taxon>
        <taxon>Kitasatosporales</taxon>
        <taxon>Streptomycetaceae</taxon>
        <taxon>Streptomyces</taxon>
    </lineage>
</organism>
<dbReference type="Gene3D" id="3.40.50.150">
    <property type="entry name" value="Vaccinia Virus protein VP39"/>
    <property type="match status" value="1"/>
</dbReference>
<dbReference type="AlphaFoldDB" id="A0A1K2CSU2"/>
<dbReference type="OrthoDB" id="9784823at2"/>
<gene>
    <name evidence="11" type="ORF">SAMN02787144_1011171</name>
</gene>
<dbReference type="GO" id="GO:0003677">
    <property type="term" value="F:DNA binding"/>
    <property type="evidence" value="ECO:0007669"/>
    <property type="project" value="InterPro"/>
</dbReference>
<dbReference type="GO" id="GO:0009007">
    <property type="term" value="F:site-specific DNA-methyltransferase (adenine-specific) activity"/>
    <property type="evidence" value="ECO:0007669"/>
    <property type="project" value="UniProtKB-EC"/>
</dbReference>
<dbReference type="PRINTS" id="PR00507">
    <property type="entry name" value="N12N6MTFRASE"/>
</dbReference>
<dbReference type="PANTHER" id="PTHR42933:SF3">
    <property type="entry name" value="TYPE I RESTRICTION ENZYME MJAVIII METHYLASE SUBUNIT"/>
    <property type="match status" value="1"/>
</dbReference>
<accession>A0A1K2CSU2</accession>
<dbReference type="InterPro" id="IPR038333">
    <property type="entry name" value="T1MK-like_N_sf"/>
</dbReference>
<proteinExistence type="inferred from homology"/>
<dbReference type="GO" id="GO:0008170">
    <property type="term" value="F:N-methyltransferase activity"/>
    <property type="evidence" value="ECO:0007669"/>
    <property type="project" value="InterPro"/>
</dbReference>
<feature type="coiled-coil region" evidence="8">
    <location>
        <begin position="689"/>
        <end position="764"/>
    </location>
</feature>
<dbReference type="EC" id="2.1.1.72" evidence="2"/>
<dbReference type="EMBL" id="FPJO01000011">
    <property type="protein sequence ID" value="SFY13341.1"/>
    <property type="molecule type" value="Genomic_DNA"/>
</dbReference>
<evidence type="ECO:0000256" key="8">
    <source>
        <dbReference type="SAM" id="Coils"/>
    </source>
</evidence>
<evidence type="ECO:0000256" key="3">
    <source>
        <dbReference type="ARBA" id="ARBA00022603"/>
    </source>
</evidence>